<evidence type="ECO:0000313" key="1">
    <source>
        <dbReference type="EMBL" id="QGZ38234.1"/>
    </source>
</evidence>
<reference evidence="2" key="2">
    <citation type="submission" date="2019-07" db="EMBL/GenBank/DDBJ databases">
        <authorList>
            <person name="Whitman W."/>
            <person name="Huntemann M."/>
            <person name="Clum A."/>
            <person name="Pillay M."/>
            <person name="Palaniappan K."/>
            <person name="Varghese N."/>
            <person name="Mikhailova N."/>
            <person name="Stamatis D."/>
            <person name="Reddy T."/>
            <person name="Daum C."/>
            <person name="Shapiro N."/>
            <person name="Ivanova N."/>
            <person name="Kyrpides N."/>
            <person name="Woyke T."/>
        </authorList>
    </citation>
    <scope>NUCLEOTIDE SEQUENCE</scope>
    <source>
        <strain evidence="2">CGMCC 1.10685</strain>
    </source>
</reference>
<proteinExistence type="predicted"/>
<dbReference type="OrthoDB" id="283948at2"/>
<sequence length="246" mass="26571">MRTPTASELLQLWEDSAARTSAERALALLALAVPELGHAGAAYCSIGGRDDMLLALRERLFGDELVSVVDCPACGEAVETRWRAGQLRTGLAGEAPAPLEWTDGQVRVAFRLPTTADLLALPPHGSPATIRRLLLERCIESSDALSPGAAVQPQDLPEPVLDALEQAMAAADPMADIDIALSCPACGHRWDVGFDIVSFLWAELHAWAQRLLLDVHKLARAYGWSEEQILALSPGRRMLYVEMSAS</sequence>
<dbReference type="EMBL" id="CP046904">
    <property type="protein sequence ID" value="QGZ38234.1"/>
    <property type="molecule type" value="Genomic_DNA"/>
</dbReference>
<protein>
    <recommendedName>
        <fullName evidence="5">Phage baseplate protein</fullName>
    </recommendedName>
</protein>
<dbReference type="Pfam" id="PF12322">
    <property type="entry name" value="T4_baseplate"/>
    <property type="match status" value="1"/>
</dbReference>
<name>A0A562Q0Q2_9BURK</name>
<gene>
    <name evidence="1" type="ORF">GO485_03665</name>
    <name evidence="2" type="ORF">IP92_01463</name>
</gene>
<evidence type="ECO:0008006" key="5">
    <source>
        <dbReference type="Google" id="ProtNLM"/>
    </source>
</evidence>
<evidence type="ECO:0000313" key="4">
    <source>
        <dbReference type="Proteomes" id="UP000437862"/>
    </source>
</evidence>
<dbReference type="InterPro" id="IPR024364">
    <property type="entry name" value="Baseplate_phage_T4-like"/>
</dbReference>
<evidence type="ECO:0000313" key="3">
    <source>
        <dbReference type="Proteomes" id="UP000315112"/>
    </source>
</evidence>
<organism evidence="2 3">
    <name type="scientific">Pseudoduganella flava</name>
    <dbReference type="NCBI Taxonomy" id="871742"/>
    <lineage>
        <taxon>Bacteria</taxon>
        <taxon>Pseudomonadati</taxon>
        <taxon>Pseudomonadota</taxon>
        <taxon>Betaproteobacteria</taxon>
        <taxon>Burkholderiales</taxon>
        <taxon>Oxalobacteraceae</taxon>
        <taxon>Telluria group</taxon>
        <taxon>Pseudoduganella</taxon>
    </lineage>
</organism>
<dbReference type="Proteomes" id="UP000437862">
    <property type="component" value="Chromosome"/>
</dbReference>
<reference evidence="1 4" key="3">
    <citation type="submission" date="2019-12" db="EMBL/GenBank/DDBJ databases">
        <title>Draft Genome Sequences of Six Type Strains of the Genus Massilia.</title>
        <authorList>
            <person name="Miess H."/>
            <person name="Frediansyah A."/>
            <person name="Goeker M."/>
            <person name="Gross H."/>
        </authorList>
    </citation>
    <scope>NUCLEOTIDE SEQUENCE [LARGE SCALE GENOMIC DNA]</scope>
    <source>
        <strain evidence="1 4">DSM 26639</strain>
    </source>
</reference>
<reference evidence="2 3" key="1">
    <citation type="journal article" date="2015" name="Stand. Genomic Sci.">
        <title>Genomic Encyclopedia of Bacterial and Archaeal Type Strains, Phase III: the genomes of soil and plant-associated and newly described type strains.</title>
        <authorList>
            <person name="Whitman W.B."/>
            <person name="Woyke T."/>
            <person name="Klenk H.P."/>
            <person name="Zhou Y."/>
            <person name="Lilburn T.G."/>
            <person name="Beck B.J."/>
            <person name="De Vos P."/>
            <person name="Vandamme P."/>
            <person name="Eisen J.A."/>
            <person name="Garrity G."/>
            <person name="Hugenholtz P."/>
            <person name="Kyrpides N.C."/>
        </authorList>
    </citation>
    <scope>NUCLEOTIDE SEQUENCE [LARGE SCALE GENOMIC DNA]</scope>
    <source>
        <strain evidence="2 3">CGMCC 1.10685</strain>
    </source>
</reference>
<dbReference type="Proteomes" id="UP000315112">
    <property type="component" value="Unassembled WGS sequence"/>
</dbReference>
<dbReference type="AlphaFoldDB" id="A0A562Q0Q2"/>
<evidence type="ECO:0000313" key="2">
    <source>
        <dbReference type="EMBL" id="TWI50234.1"/>
    </source>
</evidence>
<accession>A0A562Q0Q2</accession>
<dbReference type="EMBL" id="VLKW01000002">
    <property type="protein sequence ID" value="TWI50234.1"/>
    <property type="molecule type" value="Genomic_DNA"/>
</dbReference>
<dbReference type="RefSeq" id="WP_145873859.1">
    <property type="nucleotide sequence ID" value="NZ_CP046904.1"/>
</dbReference>
<keyword evidence="4" id="KW-1185">Reference proteome</keyword>